<dbReference type="KEGG" id="hxa:Halxa_4095"/>
<feature type="compositionally biased region" description="Acidic residues" evidence="1">
    <location>
        <begin position="220"/>
        <end position="238"/>
    </location>
</feature>
<dbReference type="EMBL" id="CP002839">
    <property type="protein sequence ID" value="AEH38700.1"/>
    <property type="molecule type" value="Genomic_DNA"/>
</dbReference>
<feature type="transmembrane region" description="Helical" evidence="2">
    <location>
        <begin position="133"/>
        <end position="154"/>
    </location>
</feature>
<sequence length="246" mass="25993">MAESERTRRADGASIGDLVRVVVARRTYKNLCYLLLAIPLGMAYYTALLLGLGFGTALVLVGVGIPILIGTVLGTRLFAALERSLANALLEVELRSPDDVRPGPDDGLVASLRRYLDAPSTWRGLAFLMVKSWLGIVGVVLVLLFGTLLSLLTAPLRYPHEVEFGTVNDQPVTWLINTPAELALAVSVGAVLGVAALHVSNGFAYAARRSAVALLDGADPDGDADSVPDPGADSDLDSTEVRSADR</sequence>
<gene>
    <name evidence="4" type="ordered locus">Halxa_4095</name>
</gene>
<dbReference type="HOGENOM" id="CLU_094841_0_0_2"/>
<dbReference type="eggNOG" id="arCOG03085">
    <property type="taxonomic scope" value="Archaea"/>
</dbReference>
<dbReference type="OrthoDB" id="253413at2157"/>
<evidence type="ECO:0000313" key="4">
    <source>
        <dbReference type="EMBL" id="AEH38700.1"/>
    </source>
</evidence>
<feature type="transmembrane region" description="Helical" evidence="2">
    <location>
        <begin position="58"/>
        <end position="79"/>
    </location>
</feature>
<protein>
    <submittedName>
        <fullName evidence="4">Two-component system sensor kinase</fullName>
    </submittedName>
</protein>
<feature type="transmembrane region" description="Helical" evidence="2">
    <location>
        <begin position="31"/>
        <end position="52"/>
    </location>
</feature>
<proteinExistence type="predicted"/>
<keyword evidence="2" id="KW-0812">Transmembrane</keyword>
<keyword evidence="4" id="KW-0418">Kinase</keyword>
<dbReference type="RefSeq" id="WP_013881586.1">
    <property type="nucleotide sequence ID" value="NC_015666.1"/>
</dbReference>
<feature type="domain" description="Putative sensor" evidence="3">
    <location>
        <begin position="33"/>
        <end position="215"/>
    </location>
</feature>
<dbReference type="InterPro" id="IPR025828">
    <property type="entry name" value="Put_sensor_dom"/>
</dbReference>
<keyword evidence="5" id="KW-1185">Reference proteome</keyword>
<dbReference type="Proteomes" id="UP000006794">
    <property type="component" value="Chromosome"/>
</dbReference>
<keyword evidence="4" id="KW-0808">Transferase</keyword>
<evidence type="ECO:0000259" key="3">
    <source>
        <dbReference type="Pfam" id="PF13796"/>
    </source>
</evidence>
<dbReference type="AlphaFoldDB" id="F8D4F6"/>
<feature type="region of interest" description="Disordered" evidence="1">
    <location>
        <begin position="220"/>
        <end position="246"/>
    </location>
</feature>
<evidence type="ECO:0000256" key="2">
    <source>
        <dbReference type="SAM" id="Phobius"/>
    </source>
</evidence>
<dbReference type="GeneID" id="10799037"/>
<dbReference type="STRING" id="797210.Halxa_4095"/>
<keyword evidence="2" id="KW-1133">Transmembrane helix</keyword>
<dbReference type="GO" id="GO:0016301">
    <property type="term" value="F:kinase activity"/>
    <property type="evidence" value="ECO:0007669"/>
    <property type="project" value="UniProtKB-KW"/>
</dbReference>
<keyword evidence="2" id="KW-0472">Membrane</keyword>
<evidence type="ECO:0000256" key="1">
    <source>
        <dbReference type="SAM" id="MobiDB-lite"/>
    </source>
</evidence>
<accession>F8D4F6</accession>
<feature type="transmembrane region" description="Helical" evidence="2">
    <location>
        <begin position="174"/>
        <end position="199"/>
    </location>
</feature>
<name>F8D4F6_HALXS</name>
<evidence type="ECO:0000313" key="5">
    <source>
        <dbReference type="Proteomes" id="UP000006794"/>
    </source>
</evidence>
<dbReference type="Pfam" id="PF13796">
    <property type="entry name" value="Sensor"/>
    <property type="match status" value="1"/>
</dbReference>
<reference evidence="4 5" key="1">
    <citation type="journal article" date="2012" name="Stand. Genomic Sci.">
        <title>Complete genome sequence of Halopiger xanaduensis type strain (SH-6(T)).</title>
        <authorList>
            <person name="Anderson I."/>
            <person name="Tindall B.J."/>
            <person name="Rohde M."/>
            <person name="Lucas S."/>
            <person name="Han J."/>
            <person name="Lapidus A."/>
            <person name="Cheng J.F."/>
            <person name="Goodwin L."/>
            <person name="Pitluck S."/>
            <person name="Peters L."/>
            <person name="Pati A."/>
            <person name="Mikhailova N."/>
            <person name="Pagani I."/>
            <person name="Teshima H."/>
            <person name="Han C."/>
            <person name="Tapia R."/>
            <person name="Land M."/>
            <person name="Woyke T."/>
            <person name="Klenk H.P."/>
            <person name="Kyrpides N."/>
            <person name="Ivanova N."/>
        </authorList>
    </citation>
    <scope>NUCLEOTIDE SEQUENCE [LARGE SCALE GENOMIC DNA]</scope>
    <source>
        <strain evidence="5">DSM 18323 / JCM 14033 / SH-6</strain>
    </source>
</reference>
<organism evidence="4 5">
    <name type="scientific">Halopiger xanaduensis (strain DSM 18323 / JCM 14033 / SH-6)</name>
    <dbReference type="NCBI Taxonomy" id="797210"/>
    <lineage>
        <taxon>Archaea</taxon>
        <taxon>Methanobacteriati</taxon>
        <taxon>Methanobacteriota</taxon>
        <taxon>Stenosarchaea group</taxon>
        <taxon>Halobacteria</taxon>
        <taxon>Halobacteriales</taxon>
        <taxon>Natrialbaceae</taxon>
        <taxon>Halopiger</taxon>
    </lineage>
</organism>